<accession>A0AA36FDW7</accession>
<evidence type="ECO:0000256" key="1">
    <source>
        <dbReference type="SAM" id="MobiDB-lite"/>
    </source>
</evidence>
<feature type="region of interest" description="Disordered" evidence="1">
    <location>
        <begin position="93"/>
        <end position="141"/>
    </location>
</feature>
<feature type="compositionally biased region" description="Basic residues" evidence="1">
    <location>
        <begin position="108"/>
        <end position="118"/>
    </location>
</feature>
<organism evidence="2 3">
    <name type="scientific">Octopus vulgaris</name>
    <name type="common">Common octopus</name>
    <dbReference type="NCBI Taxonomy" id="6645"/>
    <lineage>
        <taxon>Eukaryota</taxon>
        <taxon>Metazoa</taxon>
        <taxon>Spiralia</taxon>
        <taxon>Lophotrochozoa</taxon>
        <taxon>Mollusca</taxon>
        <taxon>Cephalopoda</taxon>
        <taxon>Coleoidea</taxon>
        <taxon>Octopodiformes</taxon>
        <taxon>Octopoda</taxon>
        <taxon>Incirrata</taxon>
        <taxon>Octopodidae</taxon>
        <taxon>Octopus</taxon>
    </lineage>
</organism>
<evidence type="ECO:0000313" key="2">
    <source>
        <dbReference type="EMBL" id="CAI9734705.1"/>
    </source>
</evidence>
<gene>
    <name evidence="2" type="ORF">OCTVUL_1B029179</name>
</gene>
<sequence length="141" mass="15978">MIGRYHRFVKNVITALTKIHKESRQIKYEAVKNPSLTSGELFKRIGETTVSRIVRCHLKKVELPPLQRKRGNWKTKLIIEFCIIGQEIHSPLEGGAVEREEEEGGVKSPKKKLAKRSALHAEGAEGEGEGEDANFLYNEKN</sequence>
<dbReference type="EMBL" id="OX597829">
    <property type="protein sequence ID" value="CAI9734705.1"/>
    <property type="molecule type" value="Genomic_DNA"/>
</dbReference>
<evidence type="ECO:0000313" key="3">
    <source>
        <dbReference type="Proteomes" id="UP001162480"/>
    </source>
</evidence>
<dbReference type="AlphaFoldDB" id="A0AA36FDW7"/>
<dbReference type="Proteomes" id="UP001162480">
    <property type="component" value="Chromosome 16"/>
</dbReference>
<proteinExistence type="predicted"/>
<keyword evidence="3" id="KW-1185">Reference proteome</keyword>
<reference evidence="2" key="1">
    <citation type="submission" date="2023-08" db="EMBL/GenBank/DDBJ databases">
        <authorList>
            <person name="Alioto T."/>
            <person name="Alioto T."/>
            <person name="Gomez Garrido J."/>
        </authorList>
    </citation>
    <scope>NUCLEOTIDE SEQUENCE</scope>
</reference>
<protein>
    <submittedName>
        <fullName evidence="2">Uncharacterized protein</fullName>
    </submittedName>
</protein>
<name>A0AA36FDW7_OCTVU</name>